<protein>
    <submittedName>
        <fullName evidence="1">Methyl-accepting chemotaxis protein</fullName>
    </submittedName>
</protein>
<gene>
    <name evidence="1" type="ORF">bhn_I1758</name>
</gene>
<proteinExistence type="predicted"/>
<name>A0A1D9P2R3_9FIRM</name>
<dbReference type="Gene3D" id="1.10.287.950">
    <property type="entry name" value="Methyl-accepting chemotaxis protein"/>
    <property type="match status" value="1"/>
</dbReference>
<accession>A0A1D9P2R3</accession>
<dbReference type="SUPFAM" id="SSF58104">
    <property type="entry name" value="Methyl-accepting chemotaxis protein (MCP) signaling domain"/>
    <property type="match status" value="1"/>
</dbReference>
<dbReference type="AlphaFoldDB" id="A0A1D9P2R3"/>
<reference evidence="2" key="1">
    <citation type="submission" date="2016-10" db="EMBL/GenBank/DDBJ databases">
        <title>The complete genome sequence of the rumen bacterium Butyrivibrio hungatei MB2003.</title>
        <authorList>
            <person name="Palevich N."/>
            <person name="Kelly W.J."/>
            <person name="Leahy S.C."/>
            <person name="Altermann E."/>
            <person name="Rakonjac J."/>
            <person name="Attwood G.T."/>
        </authorList>
    </citation>
    <scope>NUCLEOTIDE SEQUENCE [LARGE SCALE GENOMIC DNA]</scope>
    <source>
        <strain evidence="2">MB2003</strain>
    </source>
</reference>
<dbReference type="RefSeq" id="WP_071176453.1">
    <property type="nucleotide sequence ID" value="NZ_CP017831.1"/>
</dbReference>
<evidence type="ECO:0000313" key="1">
    <source>
        <dbReference type="EMBL" id="AOZ96791.1"/>
    </source>
</evidence>
<dbReference type="KEGG" id="bhu:bhn_I1758"/>
<dbReference type="EMBL" id="CP017831">
    <property type="protein sequence ID" value="AOZ96791.1"/>
    <property type="molecule type" value="Genomic_DNA"/>
</dbReference>
<sequence length="346" mass="37874">MFDVFGKKKLSDQEDFDEAAINERRARAEKDEAIIYISDSLKKYTDDLKGQQKSVNEALKNLEGALLAGPAKEKIVESVDVGDAGSLLEKFDVEPFKLSKVKEELTEGVKKAAESLETVDTSIPAAPEKSSLSDIKAELENIRKTQNSIMEEVLSLKNIASRGDVLALTATIESSKIGDAAIPIAYVAGDLRGIVSDIRAVYDKVCELSEGTKAIDERIDKLIDDKAVEINDKAQNFSKEVEVKLGEIDAAVKTSRDKVDSLAGAGAVLDDVSQSIRDKARKNSENVDAKLKGLGEVFVNMEKADEDFQELQDKMKTAISNVSTDESIYEKIGDLLEQIRPIVQED</sequence>
<keyword evidence="2" id="KW-1185">Reference proteome</keyword>
<organism evidence="1 2">
    <name type="scientific">Butyrivibrio hungatei</name>
    <dbReference type="NCBI Taxonomy" id="185008"/>
    <lineage>
        <taxon>Bacteria</taxon>
        <taxon>Bacillati</taxon>
        <taxon>Bacillota</taxon>
        <taxon>Clostridia</taxon>
        <taxon>Lachnospirales</taxon>
        <taxon>Lachnospiraceae</taxon>
        <taxon>Butyrivibrio</taxon>
    </lineage>
</organism>
<dbReference type="Proteomes" id="UP000179284">
    <property type="component" value="Chromosome I"/>
</dbReference>
<dbReference type="OrthoDB" id="9897821at2"/>
<evidence type="ECO:0000313" key="2">
    <source>
        <dbReference type="Proteomes" id="UP000179284"/>
    </source>
</evidence>